<dbReference type="Proteomes" id="UP000317713">
    <property type="component" value="Chromosome"/>
</dbReference>
<proteinExistence type="predicted"/>
<protein>
    <submittedName>
        <fullName evidence="1">Uncharacterized protein</fullName>
    </submittedName>
</protein>
<name>A0A517I4M3_BREBE</name>
<evidence type="ECO:0000313" key="2">
    <source>
        <dbReference type="Proteomes" id="UP000317713"/>
    </source>
</evidence>
<reference evidence="1 2" key="1">
    <citation type="submission" date="2019-07" db="EMBL/GenBank/DDBJ databases">
        <title>Characterization of Brevibacillus brevis HK544, as a potential biocontrol agent.</title>
        <authorList>
            <person name="Kim H."/>
        </authorList>
    </citation>
    <scope>NUCLEOTIDE SEQUENCE [LARGE SCALE GENOMIC DNA]</scope>
    <source>
        <strain evidence="1 2">HK544</strain>
    </source>
</reference>
<organism evidence="1 2">
    <name type="scientific">Brevibacillus brevis</name>
    <name type="common">Bacillus brevis</name>
    <dbReference type="NCBI Taxonomy" id="1393"/>
    <lineage>
        <taxon>Bacteria</taxon>
        <taxon>Bacillati</taxon>
        <taxon>Bacillota</taxon>
        <taxon>Bacilli</taxon>
        <taxon>Bacillales</taxon>
        <taxon>Paenibacillaceae</taxon>
        <taxon>Brevibacillus</taxon>
    </lineage>
</organism>
<gene>
    <name evidence="1" type="ORF">FPS98_07040</name>
</gene>
<dbReference type="EMBL" id="CP042161">
    <property type="protein sequence ID" value="QDS33766.1"/>
    <property type="molecule type" value="Genomic_DNA"/>
</dbReference>
<sequence length="60" mass="6488">MERIKDIIDGQLQSAPVLINSHLSIISKIRTGASPGYAPDILRDLIEAGLVEETSNDLTV</sequence>
<accession>A0A517I4M3</accession>
<evidence type="ECO:0000313" key="1">
    <source>
        <dbReference type="EMBL" id="QDS33766.1"/>
    </source>
</evidence>
<dbReference type="AlphaFoldDB" id="A0A517I4M3"/>